<name>A0A0F9A9B2_9ZZZZ</name>
<comment type="caution">
    <text evidence="1">The sequence shown here is derived from an EMBL/GenBank/DDBJ whole genome shotgun (WGS) entry which is preliminary data.</text>
</comment>
<protein>
    <submittedName>
        <fullName evidence="1">Uncharacterized protein</fullName>
    </submittedName>
</protein>
<proteinExistence type="predicted"/>
<accession>A0A0F9A9B2</accession>
<evidence type="ECO:0000313" key="1">
    <source>
        <dbReference type="EMBL" id="KKK68811.1"/>
    </source>
</evidence>
<dbReference type="AlphaFoldDB" id="A0A0F9A9B2"/>
<organism evidence="1">
    <name type="scientific">marine sediment metagenome</name>
    <dbReference type="NCBI Taxonomy" id="412755"/>
    <lineage>
        <taxon>unclassified sequences</taxon>
        <taxon>metagenomes</taxon>
        <taxon>ecological metagenomes</taxon>
    </lineage>
</organism>
<reference evidence="1" key="1">
    <citation type="journal article" date="2015" name="Nature">
        <title>Complex archaea that bridge the gap between prokaryotes and eukaryotes.</title>
        <authorList>
            <person name="Spang A."/>
            <person name="Saw J.H."/>
            <person name="Jorgensen S.L."/>
            <person name="Zaremba-Niedzwiedzka K."/>
            <person name="Martijn J."/>
            <person name="Lind A.E."/>
            <person name="van Eijk R."/>
            <person name="Schleper C."/>
            <person name="Guy L."/>
            <person name="Ettema T.J."/>
        </authorList>
    </citation>
    <scope>NUCLEOTIDE SEQUENCE</scope>
</reference>
<gene>
    <name evidence="1" type="ORF">LCGC14_2940300</name>
</gene>
<dbReference type="EMBL" id="LAZR01058957">
    <property type="protein sequence ID" value="KKK68811.1"/>
    <property type="molecule type" value="Genomic_DNA"/>
</dbReference>
<sequence length="82" mass="9761">MTADKVWVVMTHEYEGDTVWGIYRNFDSAVDDTKARYVHPYIVRWELIEGDGDNVLIGYFESVPHYSIQHKSRFYIEEMVIK</sequence>